<name>A0A7D5Y4G6_9ACTN</name>
<evidence type="ECO:0000256" key="1">
    <source>
        <dbReference type="SAM" id="MobiDB-lite"/>
    </source>
</evidence>
<organism evidence="2">
    <name type="scientific">Micromonospora carbonacea</name>
    <dbReference type="NCBI Taxonomy" id="47853"/>
    <lineage>
        <taxon>Bacteria</taxon>
        <taxon>Bacillati</taxon>
        <taxon>Actinomycetota</taxon>
        <taxon>Actinomycetes</taxon>
        <taxon>Micromonosporales</taxon>
        <taxon>Micromonosporaceae</taxon>
        <taxon>Micromonospora</taxon>
    </lineage>
</organism>
<evidence type="ECO:0000313" key="2">
    <source>
        <dbReference type="EMBL" id="QLJ96238.1"/>
    </source>
</evidence>
<sequence>MPARRAHGRRRGALPRRRGSPAYLFVEAVDPAVGFPAGAAPATHQPRRARGLTEVRRTLVEARRAMGLTRAYQQVRRRAERVRRVAAPRPGPREYGGNGPAR</sequence>
<protein>
    <submittedName>
        <fullName evidence="2">Uncharacterized protein</fullName>
    </submittedName>
</protein>
<feature type="region of interest" description="Disordered" evidence="1">
    <location>
        <begin position="1"/>
        <end position="20"/>
    </location>
</feature>
<proteinExistence type="predicted"/>
<accession>A0A7D5Y4G6</accession>
<dbReference type="AlphaFoldDB" id="A0A7D5Y4G6"/>
<reference evidence="2" key="1">
    <citation type="submission" date="2020-08" db="EMBL/GenBank/DDBJ databases">
        <title>A bifunctional nitrone conjugated secondary metabolite targeting the ribosome.</title>
        <authorList>
            <person name="Limbrick E.M."/>
            <person name="Graf M."/>
            <person name="Derewacz D.K."/>
            <person name="Nguyen F."/>
            <person name="Spraggins J.M."/>
            <person name="Wieland M."/>
            <person name="Ynigez-Gutierrez A.E."/>
            <person name="Reisman B.J."/>
            <person name="Zinshteyn B."/>
            <person name="McCulloch K."/>
            <person name="Iverson T.M."/>
            <person name="Green R."/>
            <person name="Wilson D.N."/>
            <person name="Bachmann B.O."/>
        </authorList>
    </citation>
    <scope>NUCLEOTIDE SEQUENCE</scope>
    <source>
        <strain evidence="2">Africana</strain>
    </source>
</reference>
<dbReference type="EMBL" id="CP058905">
    <property type="protein sequence ID" value="QLJ96238.1"/>
    <property type="molecule type" value="Genomic_DNA"/>
</dbReference>
<feature type="region of interest" description="Disordered" evidence="1">
    <location>
        <begin position="79"/>
        <end position="102"/>
    </location>
</feature>
<gene>
    <name evidence="2" type="ORF">HZU44_27420</name>
</gene>
<feature type="compositionally biased region" description="Basic residues" evidence="1">
    <location>
        <begin position="1"/>
        <end position="19"/>
    </location>
</feature>